<dbReference type="Pfam" id="PF08448">
    <property type="entry name" value="PAS_4"/>
    <property type="match status" value="1"/>
</dbReference>
<evidence type="ECO:0000259" key="6">
    <source>
        <dbReference type="PROSITE" id="PS50109"/>
    </source>
</evidence>
<feature type="domain" description="PAC" evidence="8">
    <location>
        <begin position="451"/>
        <end position="503"/>
    </location>
</feature>
<dbReference type="NCBIfam" id="TIGR00229">
    <property type="entry name" value="sensory_box"/>
    <property type="match status" value="4"/>
</dbReference>
<evidence type="ECO:0000259" key="8">
    <source>
        <dbReference type="PROSITE" id="PS50113"/>
    </source>
</evidence>
<dbReference type="SMART" id="SM00091">
    <property type="entry name" value="PAS"/>
    <property type="match status" value="6"/>
</dbReference>
<dbReference type="Pfam" id="PF08447">
    <property type="entry name" value="PAS_3"/>
    <property type="match status" value="5"/>
</dbReference>
<dbReference type="CDD" id="cd00082">
    <property type="entry name" value="HisKA"/>
    <property type="match status" value="1"/>
</dbReference>
<dbReference type="PROSITE" id="PS50113">
    <property type="entry name" value="PAC"/>
    <property type="match status" value="5"/>
</dbReference>
<sequence>MGINVFQFFDALPGMVWTMQEDGQVDFANRSWVEFTGLRPASGQHWRWEDAVHPADVGAVTVHLQNLRHAETEGTIEARLRNAAGEFHHFLIQWAPLEHATHGVVNWCAVATNIEPVVQKRERSQAALDFQLVVDSIPIPVAVTTPTGEVEGLNQLTLSYFGLSLSDLKDWKASEVVHPDDLKETIEAQIAAHMAGTSYNVESRHLRADGIYRWHNVLGLPLRDRSGAIQRWLHLLIDIDDRKRAEVALANSERESRLIIGTIAGMVALFTPEGQLNGANQQLLDYFQLPLEEVVNWATNGITHPDDLQHCVETFTASLETGEPYDFETRFRRHDGEFRWFQVRGHPVKDDSGGIVRWYGLLTDIDDRRRAVEALREREIELQLIVNSIPGLIIVLRPDGAVESVNDQSLRYFGYDFNEHQKWKTNDIIHPDDRDRGVARFAEAVAAGQSYEVVERLRRHDGVYRWFQVRGTPVRDHEGLVVRWYFLLNDIDDRKHAEVALANSEREFRHIVNMVPGMIILSQPDGTLDGSNQQLLDYFGISLDEVQDWSTNGITHPDDVQVNIDTFLGALRSGNPYDYQSRYRRHDGVFRWFQVRGQPLRDAEGKIVRWYGLLTDIDDRKQAEDELRRSQALLVAGQRLIRTGTFSWHVETDELILSDEWLRILEFEKDEVVTFDRITERIHPDDVALFAGKIGAVREGDEDSEYEVRVLARNGDIKYVRVIGEVIIHRNGNRECLGAIQDVTQRRLTEEARDQLRTELARVTSILSLGQMSAAIAHEVNQPLSGIITNANTCLRMLAATPPDIETALETARRTIRDGNRATEVIARLRALFSKRNIEFEEVDINDAVSEVVALSAGDQRRNGVAIRTHFATSLPPVNGDRVQLQQVINNLLRNAIDAVSGVKDRLRSVEIQTELGGDGQISVAVSDNGIGLDPDGGTRIFEAFYTTKNNGMGIGLSVCRSIIESHGGRLWAEPNQGPGVTMHFSVPSAEEASITAASQ</sequence>
<dbReference type="InterPro" id="IPR005467">
    <property type="entry name" value="His_kinase_dom"/>
</dbReference>
<dbReference type="Gene3D" id="3.30.450.20">
    <property type="entry name" value="PAS domain"/>
    <property type="match status" value="6"/>
</dbReference>
<dbReference type="PROSITE" id="PS50109">
    <property type="entry name" value="HIS_KIN"/>
    <property type="match status" value="1"/>
</dbReference>
<dbReference type="RefSeq" id="WP_130720543.1">
    <property type="nucleotide sequence ID" value="NZ_SIMR01000003.1"/>
</dbReference>
<evidence type="ECO:0000256" key="3">
    <source>
        <dbReference type="ARBA" id="ARBA00022553"/>
    </source>
</evidence>
<evidence type="ECO:0000256" key="4">
    <source>
        <dbReference type="ARBA" id="ARBA00022679"/>
    </source>
</evidence>
<geneLocation type="plasmid" evidence="9">
    <name>pSM92_Rh02</name>
</geneLocation>
<dbReference type="InterPro" id="IPR035965">
    <property type="entry name" value="PAS-like_dom_sf"/>
</dbReference>
<dbReference type="InterPro" id="IPR013656">
    <property type="entry name" value="PAS_4"/>
</dbReference>
<dbReference type="GO" id="GO:0000155">
    <property type="term" value="F:phosphorelay sensor kinase activity"/>
    <property type="evidence" value="ECO:0007669"/>
    <property type="project" value="InterPro"/>
</dbReference>
<name>A0AB38HVW9_9HYPH</name>
<dbReference type="PRINTS" id="PR00344">
    <property type="entry name" value="BCTRLSENSOR"/>
</dbReference>
<dbReference type="InterPro" id="IPR003661">
    <property type="entry name" value="HisK_dim/P_dom"/>
</dbReference>
<dbReference type="EC" id="2.7.13.3" evidence="2"/>
<evidence type="ECO:0000259" key="7">
    <source>
        <dbReference type="PROSITE" id="PS50112"/>
    </source>
</evidence>
<dbReference type="InterPro" id="IPR052162">
    <property type="entry name" value="Sensor_kinase/Photoreceptor"/>
</dbReference>
<proteinExistence type="predicted"/>
<dbReference type="Gene3D" id="1.10.287.130">
    <property type="match status" value="1"/>
</dbReference>
<dbReference type="InterPro" id="IPR013655">
    <property type="entry name" value="PAS_fold_3"/>
</dbReference>
<dbReference type="SUPFAM" id="SSF55874">
    <property type="entry name" value="ATPase domain of HSP90 chaperone/DNA topoisomerase II/histidine kinase"/>
    <property type="match status" value="1"/>
</dbReference>
<dbReference type="SMART" id="SM00388">
    <property type="entry name" value="HisKA"/>
    <property type="match status" value="1"/>
</dbReference>
<dbReference type="EMBL" id="SIMR01000003">
    <property type="protein sequence ID" value="TBC05747.1"/>
    <property type="molecule type" value="Genomic_DNA"/>
</dbReference>
<evidence type="ECO:0000256" key="5">
    <source>
        <dbReference type="ARBA" id="ARBA00022777"/>
    </source>
</evidence>
<evidence type="ECO:0000256" key="2">
    <source>
        <dbReference type="ARBA" id="ARBA00012438"/>
    </source>
</evidence>
<dbReference type="SUPFAM" id="SSF55785">
    <property type="entry name" value="PYP-like sensor domain (PAS domain)"/>
    <property type="match status" value="6"/>
</dbReference>
<dbReference type="InterPro" id="IPR000700">
    <property type="entry name" value="PAS-assoc_C"/>
</dbReference>
<comment type="caution">
    <text evidence="9">The sequence shown here is derived from an EMBL/GenBank/DDBJ whole genome shotgun (WGS) entry which is preliminary data.</text>
</comment>
<dbReference type="InterPro" id="IPR001610">
    <property type="entry name" value="PAC"/>
</dbReference>
<dbReference type="Pfam" id="PF02518">
    <property type="entry name" value="HATPase_c"/>
    <property type="match status" value="1"/>
</dbReference>
<accession>A0AB38HVW9</accession>
<dbReference type="CDD" id="cd00130">
    <property type="entry name" value="PAS"/>
    <property type="match status" value="6"/>
</dbReference>
<dbReference type="Proteomes" id="UP000294215">
    <property type="component" value="Unassembled WGS sequence"/>
</dbReference>
<protein>
    <recommendedName>
        <fullName evidence="2">histidine kinase</fullName>
        <ecNumber evidence="2">2.7.13.3</ecNumber>
    </recommendedName>
</protein>
<dbReference type="PANTHER" id="PTHR43304:SF1">
    <property type="entry name" value="PAC DOMAIN-CONTAINING PROTEIN"/>
    <property type="match status" value="1"/>
</dbReference>
<organism evidence="9 10">
    <name type="scientific">Rhizobium ruizarguesonis</name>
    <dbReference type="NCBI Taxonomy" id="2081791"/>
    <lineage>
        <taxon>Bacteria</taxon>
        <taxon>Pseudomonadati</taxon>
        <taxon>Pseudomonadota</taxon>
        <taxon>Alphaproteobacteria</taxon>
        <taxon>Hyphomicrobiales</taxon>
        <taxon>Rhizobiaceae</taxon>
        <taxon>Rhizobium/Agrobacterium group</taxon>
        <taxon>Rhizobium</taxon>
    </lineage>
</organism>
<feature type="domain" description="PAC" evidence="8">
    <location>
        <begin position="199"/>
        <end position="251"/>
    </location>
</feature>
<keyword evidence="5" id="KW-0418">Kinase</keyword>
<dbReference type="InterPro" id="IPR003594">
    <property type="entry name" value="HATPase_dom"/>
</dbReference>
<dbReference type="InterPro" id="IPR036097">
    <property type="entry name" value="HisK_dim/P_sf"/>
</dbReference>
<dbReference type="InterPro" id="IPR004358">
    <property type="entry name" value="Sig_transdc_His_kin-like_C"/>
</dbReference>
<dbReference type="AlphaFoldDB" id="A0AB38HVW9"/>
<keyword evidence="9" id="KW-0614">Plasmid</keyword>
<keyword evidence="3" id="KW-0597">Phosphoprotein</keyword>
<evidence type="ECO:0000313" key="10">
    <source>
        <dbReference type="Proteomes" id="UP000294215"/>
    </source>
</evidence>
<feature type="domain" description="PAC" evidence="8">
    <location>
        <begin position="577"/>
        <end position="629"/>
    </location>
</feature>
<feature type="domain" description="PAS" evidence="7">
    <location>
        <begin position="504"/>
        <end position="574"/>
    </location>
</feature>
<dbReference type="FunFam" id="3.30.450.20:FF:000099">
    <property type="entry name" value="Sensory box sensor histidine kinase"/>
    <property type="match status" value="1"/>
</dbReference>
<keyword evidence="4" id="KW-0808">Transferase</keyword>
<dbReference type="InterPro" id="IPR000014">
    <property type="entry name" value="PAS"/>
</dbReference>
<dbReference type="SMART" id="SM00387">
    <property type="entry name" value="HATPase_c"/>
    <property type="match status" value="1"/>
</dbReference>
<gene>
    <name evidence="9" type="ORF">ELH40_31945</name>
</gene>
<evidence type="ECO:0000256" key="1">
    <source>
        <dbReference type="ARBA" id="ARBA00000085"/>
    </source>
</evidence>
<dbReference type="Pfam" id="PF00512">
    <property type="entry name" value="HisKA"/>
    <property type="match status" value="1"/>
</dbReference>
<dbReference type="Gene3D" id="3.30.565.10">
    <property type="entry name" value="Histidine kinase-like ATPase, C-terminal domain"/>
    <property type="match status" value="1"/>
</dbReference>
<feature type="domain" description="PAS" evidence="7">
    <location>
        <begin position="378"/>
        <end position="448"/>
    </location>
</feature>
<dbReference type="PROSITE" id="PS50112">
    <property type="entry name" value="PAS"/>
    <property type="match status" value="2"/>
</dbReference>
<feature type="domain" description="PAC" evidence="8">
    <location>
        <begin position="325"/>
        <end position="377"/>
    </location>
</feature>
<comment type="catalytic activity">
    <reaction evidence="1">
        <text>ATP + protein L-histidine = ADP + protein N-phospho-L-histidine.</text>
        <dbReference type="EC" id="2.7.13.3"/>
    </reaction>
</comment>
<evidence type="ECO:0000313" key="9">
    <source>
        <dbReference type="EMBL" id="TBC05747.1"/>
    </source>
</evidence>
<feature type="domain" description="Histidine kinase" evidence="6">
    <location>
        <begin position="775"/>
        <end position="991"/>
    </location>
</feature>
<dbReference type="SMART" id="SM00086">
    <property type="entry name" value="PAC"/>
    <property type="match status" value="6"/>
</dbReference>
<reference evidence="9 10" key="1">
    <citation type="submission" date="2019-02" db="EMBL/GenBank/DDBJ databases">
        <title>The genomic architecture of introgression among sibling species of bacteria.</title>
        <authorList>
            <person name="Cavassim M.I.A."/>
            <person name="Moeskjaer S."/>
            <person name="Moslemi C."/>
            <person name="Fields B."/>
            <person name="Bachmann A."/>
            <person name="Vilhjalmsson B."/>
            <person name="Schierup M.H."/>
            <person name="Young J.P.W."/>
            <person name="Andersen S.U."/>
        </authorList>
    </citation>
    <scope>NUCLEOTIDE SEQUENCE [LARGE SCALE GENOMIC DNA]</scope>
    <source>
        <strain evidence="9 10">SM92</strain>
        <plasmid evidence="9">pSM92_Rh02</plasmid>
    </source>
</reference>
<dbReference type="PANTHER" id="PTHR43304">
    <property type="entry name" value="PHYTOCHROME-LIKE PROTEIN CPH1"/>
    <property type="match status" value="1"/>
</dbReference>
<dbReference type="SUPFAM" id="SSF47384">
    <property type="entry name" value="Homodimeric domain of signal transducing histidine kinase"/>
    <property type="match status" value="1"/>
</dbReference>
<feature type="domain" description="PAC" evidence="8">
    <location>
        <begin position="704"/>
        <end position="755"/>
    </location>
</feature>
<dbReference type="InterPro" id="IPR036890">
    <property type="entry name" value="HATPase_C_sf"/>
</dbReference>